<reference evidence="2" key="1">
    <citation type="submission" date="2023-11" db="EMBL/GenBank/DDBJ databases">
        <title>Genome assemblies of two species of porcelain crab, Petrolisthes cinctipes and Petrolisthes manimaculis (Anomura: Porcellanidae).</title>
        <authorList>
            <person name="Angst P."/>
        </authorList>
    </citation>
    <scope>NUCLEOTIDE SEQUENCE</scope>
    <source>
        <strain evidence="2">PB745_02</strain>
        <tissue evidence="2">Gill</tissue>
    </source>
</reference>
<evidence type="ECO:0000313" key="2">
    <source>
        <dbReference type="EMBL" id="KAK4309076.1"/>
    </source>
</evidence>
<dbReference type="Proteomes" id="UP001292094">
    <property type="component" value="Unassembled WGS sequence"/>
</dbReference>
<keyword evidence="3" id="KW-1185">Reference proteome</keyword>
<organism evidence="2 3">
    <name type="scientific">Petrolisthes manimaculis</name>
    <dbReference type="NCBI Taxonomy" id="1843537"/>
    <lineage>
        <taxon>Eukaryota</taxon>
        <taxon>Metazoa</taxon>
        <taxon>Ecdysozoa</taxon>
        <taxon>Arthropoda</taxon>
        <taxon>Crustacea</taxon>
        <taxon>Multicrustacea</taxon>
        <taxon>Malacostraca</taxon>
        <taxon>Eumalacostraca</taxon>
        <taxon>Eucarida</taxon>
        <taxon>Decapoda</taxon>
        <taxon>Pleocyemata</taxon>
        <taxon>Anomura</taxon>
        <taxon>Galatheoidea</taxon>
        <taxon>Porcellanidae</taxon>
        <taxon>Petrolisthes</taxon>
    </lineage>
</organism>
<proteinExistence type="predicted"/>
<evidence type="ECO:0000256" key="1">
    <source>
        <dbReference type="SAM" id="MobiDB-lite"/>
    </source>
</evidence>
<feature type="region of interest" description="Disordered" evidence="1">
    <location>
        <begin position="1"/>
        <end position="20"/>
    </location>
</feature>
<gene>
    <name evidence="2" type="ORF">Pmani_019273</name>
</gene>
<evidence type="ECO:0000313" key="3">
    <source>
        <dbReference type="Proteomes" id="UP001292094"/>
    </source>
</evidence>
<protein>
    <submittedName>
        <fullName evidence="2">Uncharacterized protein</fullName>
    </submittedName>
</protein>
<dbReference type="EMBL" id="JAWZYT010001804">
    <property type="protein sequence ID" value="KAK4309076.1"/>
    <property type="molecule type" value="Genomic_DNA"/>
</dbReference>
<dbReference type="AlphaFoldDB" id="A0AAE1PIR8"/>
<name>A0AAE1PIR8_9EUCA</name>
<accession>A0AAE1PIR8</accession>
<sequence length="88" mass="10151">MTARRGPLQEHNLGQQEPLSVHSDKLFHRHHWEMDLADVNKEGIRGFVDVCGLRGWCENGEAEETIHPPYHTLHYKTLTSPFTGKNFT</sequence>
<comment type="caution">
    <text evidence="2">The sequence shown here is derived from an EMBL/GenBank/DDBJ whole genome shotgun (WGS) entry which is preliminary data.</text>
</comment>